<dbReference type="PANTHER" id="PTHR43476">
    <property type="entry name" value="3-(3-HYDROXY-PHENYL)PROPIONATE/3-HYDROXYCINNAMIC ACID HYDROXYLASE"/>
    <property type="match status" value="1"/>
</dbReference>
<gene>
    <name evidence="4" type="ORF">JJE72_15985</name>
</gene>
<dbReference type="InterPro" id="IPR002938">
    <property type="entry name" value="FAD-bd"/>
</dbReference>
<protein>
    <submittedName>
        <fullName evidence="4">FAD-dependent monooxygenase</fullName>
    </submittedName>
</protein>
<evidence type="ECO:0000259" key="3">
    <source>
        <dbReference type="Pfam" id="PF01494"/>
    </source>
</evidence>
<keyword evidence="5" id="KW-1185">Reference proteome</keyword>
<feature type="region of interest" description="Disordered" evidence="2">
    <location>
        <begin position="187"/>
        <end position="208"/>
    </location>
</feature>
<proteinExistence type="predicted"/>
<dbReference type="PRINTS" id="PR00420">
    <property type="entry name" value="RNGMNOXGNASE"/>
</dbReference>
<evidence type="ECO:0000313" key="4">
    <source>
        <dbReference type="EMBL" id="MBL0706994.1"/>
    </source>
</evidence>
<evidence type="ECO:0000313" key="5">
    <source>
        <dbReference type="Proteomes" id="UP000639051"/>
    </source>
</evidence>
<comment type="caution">
    <text evidence="4">The sequence shown here is derived from an EMBL/GenBank/DDBJ whole genome shotgun (WGS) entry which is preliminary data.</text>
</comment>
<dbReference type="Proteomes" id="UP000639051">
    <property type="component" value="Unassembled WGS sequence"/>
</dbReference>
<dbReference type="EMBL" id="JAERRC010000041">
    <property type="protein sequence ID" value="MBL0706994.1"/>
    <property type="molecule type" value="Genomic_DNA"/>
</dbReference>
<dbReference type="InterPro" id="IPR050631">
    <property type="entry name" value="PheA/TfdB_FAD_monoxygenase"/>
</dbReference>
<evidence type="ECO:0000256" key="1">
    <source>
        <dbReference type="ARBA" id="ARBA00023002"/>
    </source>
</evidence>
<dbReference type="PANTHER" id="PTHR43476:SF3">
    <property type="entry name" value="FAD-BINDING MONOOXYGENASE"/>
    <property type="match status" value="1"/>
</dbReference>
<keyword evidence="4" id="KW-0503">Monooxygenase</keyword>
<keyword evidence="1" id="KW-0560">Oxidoreductase</keyword>
<dbReference type="GO" id="GO:0004497">
    <property type="term" value="F:monooxygenase activity"/>
    <property type="evidence" value="ECO:0007669"/>
    <property type="project" value="UniProtKB-KW"/>
</dbReference>
<organism evidence="4 5">
    <name type="scientific">Sinomonas cellulolyticus</name>
    <dbReference type="NCBI Taxonomy" id="2801916"/>
    <lineage>
        <taxon>Bacteria</taxon>
        <taxon>Bacillati</taxon>
        <taxon>Actinomycetota</taxon>
        <taxon>Actinomycetes</taxon>
        <taxon>Micrococcales</taxon>
        <taxon>Micrococcaceae</taxon>
        <taxon>Sinomonas</taxon>
    </lineage>
</organism>
<accession>A0ABS1K5P1</accession>
<sequence length="581" mass="60759">MSEPLTPERVTEERVDVDVVVLGAGPTGLTAACLMADAGLTVAVVEQHPGTGDEPRAISVTDESLRIMQQLGVLRELASETLMDTGARYTGRRGQVLAEVRPPRQRLGQPGKSQFDQPVMEGLLWKAAAARPGIVMHFGTEATGLAQSASGVQLEAVRRGPRSEGFRGDLAQDAAFAAESAAGGGDVVHVGGGAPSSEGTAPDDAASSPTAVTFRAQWLVACDGGRSFARKALGIGLEGSTQVEKWIVVDLLDAGEGEPYASFHCNGRRPVVVVPGVHGRRRYEFMLHPGEDEAAMLSAESIRALVGEHQDVGRLRVRRAAVYTAQQRLAARWRDGRVLLAGDAAHLMPPFAGQGLNAGLRDAAAAAWRVAEAVHGRAGEALLDSYERERKPHAGEMVRLSKRIGSIVMSTNPLVCAVRDAVIPALGIVPSVKTWLTTMKFLRQPRYHEGLAVPVAPAVPGPAADLLGRALPQPDVVPAEGGAVVKLDSVLGRGFAWIAVTGPGQLTVTRPGQAPVAVRTVAGAVDAAVLDAAGGHELLIRPDRYIAAVVAPGGRPDVYGALADALPAMAEHFAGATTALR</sequence>
<name>A0ABS1K5P1_9MICC</name>
<reference evidence="4 5" key="1">
    <citation type="submission" date="2021-01" db="EMBL/GenBank/DDBJ databases">
        <title>Genome public.</title>
        <authorList>
            <person name="Liu C."/>
            <person name="Sun Q."/>
        </authorList>
    </citation>
    <scope>NUCLEOTIDE SEQUENCE [LARGE SCALE GENOMIC DNA]</scope>
    <source>
        <strain evidence="4 5">JC656</strain>
    </source>
</reference>
<dbReference type="Gene3D" id="3.50.50.60">
    <property type="entry name" value="FAD/NAD(P)-binding domain"/>
    <property type="match status" value="2"/>
</dbReference>
<feature type="domain" description="FAD-binding" evidence="3">
    <location>
        <begin position="16"/>
        <end position="157"/>
    </location>
</feature>
<dbReference type="RefSeq" id="WP_189695159.1">
    <property type="nucleotide sequence ID" value="NZ_BNCM01000018.1"/>
</dbReference>
<feature type="domain" description="FAD-binding" evidence="3">
    <location>
        <begin position="211"/>
        <end position="400"/>
    </location>
</feature>
<dbReference type="InterPro" id="IPR036188">
    <property type="entry name" value="FAD/NAD-bd_sf"/>
</dbReference>
<dbReference type="SUPFAM" id="SSF51905">
    <property type="entry name" value="FAD/NAD(P)-binding domain"/>
    <property type="match status" value="1"/>
</dbReference>
<evidence type="ECO:0000256" key="2">
    <source>
        <dbReference type="SAM" id="MobiDB-lite"/>
    </source>
</evidence>
<dbReference type="Pfam" id="PF01494">
    <property type="entry name" value="FAD_binding_3"/>
    <property type="match status" value="2"/>
</dbReference>
<dbReference type="Gene3D" id="3.30.70.2450">
    <property type="match status" value="1"/>
</dbReference>